<evidence type="ECO:0000259" key="1">
    <source>
        <dbReference type="Pfam" id="PF13614"/>
    </source>
</evidence>
<dbReference type="Pfam" id="PF13614">
    <property type="entry name" value="AAA_31"/>
    <property type="match status" value="1"/>
</dbReference>
<evidence type="ECO:0000313" key="2">
    <source>
        <dbReference type="EMBL" id="TVT58902.1"/>
    </source>
</evidence>
<comment type="caution">
    <text evidence="2">The sequence shown here is derived from an EMBL/GenBank/DDBJ whole genome shotgun (WGS) entry which is preliminary data.</text>
</comment>
<reference evidence="2 3" key="1">
    <citation type="submission" date="2019-07" db="EMBL/GenBank/DDBJ databases">
        <title>The pathways for chlorine oxyanion respiration interact through the shared metabolite chlorate.</title>
        <authorList>
            <person name="Barnum T.P."/>
            <person name="Cheng Y."/>
            <person name="Hill K.A."/>
            <person name="Lucas L.N."/>
            <person name="Carlson H.K."/>
            <person name="Coates J.D."/>
        </authorList>
    </citation>
    <scope>NUCLEOTIDE SEQUENCE [LARGE SCALE GENOMIC DNA]</scope>
    <source>
        <strain evidence="2">BK-3</strain>
    </source>
</reference>
<accession>A0A558DCZ6</accession>
<proteinExistence type="predicted"/>
<sequence>MQSVAIFNPQPQVGKTTLCANLGHALALAGKQITVIDFDPAGVLSSNLGLFRSPGQGIDQVLLERVSMEAVSISTRDEMYLIPAGNLLSDIASGSSSDMEKGLLLHRILSTTSSERDYLIFDCPSASDLLVANALLAVDQVLIPVTGDQQGADSMPYLLETIARFSKVRGRPLDYSVVMNRISVKRRLTGVSVSKFSGLAPDHFIRSVICESSQLSEAQKMGRTVFEYRPNCRAAADFSQLAKEFIGRGARS</sequence>
<protein>
    <submittedName>
        <fullName evidence="2">ParA family protein</fullName>
    </submittedName>
</protein>
<dbReference type="PANTHER" id="PTHR13696">
    <property type="entry name" value="P-LOOP CONTAINING NUCLEOSIDE TRIPHOSPHATE HYDROLASE"/>
    <property type="match status" value="1"/>
</dbReference>
<evidence type="ECO:0000313" key="3">
    <source>
        <dbReference type="Proteomes" id="UP000317355"/>
    </source>
</evidence>
<dbReference type="InterPro" id="IPR025669">
    <property type="entry name" value="AAA_dom"/>
</dbReference>
<dbReference type="CDD" id="cd02042">
    <property type="entry name" value="ParAB_family"/>
    <property type="match status" value="1"/>
</dbReference>
<dbReference type="EMBL" id="VMRY01000007">
    <property type="protein sequence ID" value="TVT58902.1"/>
    <property type="molecule type" value="Genomic_DNA"/>
</dbReference>
<dbReference type="InterPro" id="IPR027417">
    <property type="entry name" value="P-loop_NTPase"/>
</dbReference>
<dbReference type="PANTHER" id="PTHR13696:SF52">
    <property type="entry name" value="PARA FAMILY PROTEIN CT_582"/>
    <property type="match status" value="1"/>
</dbReference>
<dbReference type="SUPFAM" id="SSF52540">
    <property type="entry name" value="P-loop containing nucleoside triphosphate hydrolases"/>
    <property type="match status" value="1"/>
</dbReference>
<gene>
    <name evidence="2" type="ORF">FHK82_03360</name>
</gene>
<dbReference type="Gene3D" id="3.40.50.300">
    <property type="entry name" value="P-loop containing nucleotide triphosphate hydrolases"/>
    <property type="match status" value="1"/>
</dbReference>
<dbReference type="Proteomes" id="UP000317355">
    <property type="component" value="Unassembled WGS sequence"/>
</dbReference>
<name>A0A558DCZ6_9GAMM</name>
<organism evidence="2 3">
    <name type="scientific">Sedimenticola thiotaurini</name>
    <dbReference type="NCBI Taxonomy" id="1543721"/>
    <lineage>
        <taxon>Bacteria</taxon>
        <taxon>Pseudomonadati</taxon>
        <taxon>Pseudomonadota</taxon>
        <taxon>Gammaproteobacteria</taxon>
        <taxon>Chromatiales</taxon>
        <taxon>Sedimenticolaceae</taxon>
        <taxon>Sedimenticola</taxon>
    </lineage>
</organism>
<dbReference type="AlphaFoldDB" id="A0A558DCZ6"/>
<dbReference type="InterPro" id="IPR050678">
    <property type="entry name" value="DNA_Partitioning_ATPase"/>
</dbReference>
<feature type="domain" description="AAA" evidence="1">
    <location>
        <begin position="2"/>
        <end position="167"/>
    </location>
</feature>